<sequence>MSKAIFTDITNTVLTNKSVAEIISRRLAIEAKIKNVPLENVESLEREYSKGTFKRVYKVPDMEYVVQVFKDISDGTLENKIKKGVCCLKTKHAPNTCQKFWPNIKGLRFCSPSSNHRGAKSNLIRDGMKGVKTLHDAWFTHRDLSEVNMMVNITSEYLPAGSENPELVVIDFGGLEFINRDDVLANLYFSFILFVPLTLKEIVNESWADFLLASGLGNSAAVFSSISVEIQALWH</sequence>
<dbReference type="InterPro" id="IPR000719">
    <property type="entry name" value="Prot_kinase_dom"/>
</dbReference>
<dbReference type="SUPFAM" id="SSF56112">
    <property type="entry name" value="Protein kinase-like (PK-like)"/>
    <property type="match status" value="1"/>
</dbReference>
<protein>
    <submittedName>
        <fullName evidence="2">Kinase-like domain-containing protein</fullName>
    </submittedName>
</protein>
<dbReference type="PROSITE" id="PS00109">
    <property type="entry name" value="PROTEIN_KINASE_TYR"/>
    <property type="match status" value="1"/>
</dbReference>
<dbReference type="Gene3D" id="1.10.510.10">
    <property type="entry name" value="Transferase(Phosphotransferase) domain 1"/>
    <property type="match status" value="1"/>
</dbReference>
<dbReference type="GO" id="GO:0005524">
    <property type="term" value="F:ATP binding"/>
    <property type="evidence" value="ECO:0007669"/>
    <property type="project" value="InterPro"/>
</dbReference>
<dbReference type="InterPro" id="IPR011009">
    <property type="entry name" value="Kinase-like_dom_sf"/>
</dbReference>
<dbReference type="EMBL" id="BLAL01000061">
    <property type="protein sequence ID" value="GES82579.1"/>
    <property type="molecule type" value="Genomic_DNA"/>
</dbReference>
<keyword evidence="2" id="KW-0418">Kinase</keyword>
<dbReference type="Proteomes" id="UP000615446">
    <property type="component" value="Unassembled WGS sequence"/>
</dbReference>
<dbReference type="InterPro" id="IPR008266">
    <property type="entry name" value="Tyr_kinase_AS"/>
</dbReference>
<evidence type="ECO:0000313" key="2">
    <source>
        <dbReference type="EMBL" id="GES82579.1"/>
    </source>
</evidence>
<comment type="caution">
    <text evidence="2">The sequence shown here is derived from an EMBL/GenBank/DDBJ whole genome shotgun (WGS) entry which is preliminary data.</text>
</comment>
<dbReference type="AlphaFoldDB" id="A0A8H3QMZ9"/>
<evidence type="ECO:0000259" key="1">
    <source>
        <dbReference type="PROSITE" id="PS50011"/>
    </source>
</evidence>
<reference evidence="2" key="1">
    <citation type="submission" date="2019-10" db="EMBL/GenBank/DDBJ databases">
        <title>Conservation and host-specific expression of non-tandemly repeated heterogenous ribosome RNA gene in arbuscular mycorrhizal fungi.</title>
        <authorList>
            <person name="Maeda T."/>
            <person name="Kobayashi Y."/>
            <person name="Nakagawa T."/>
            <person name="Ezawa T."/>
            <person name="Yamaguchi K."/>
            <person name="Bino T."/>
            <person name="Nishimoto Y."/>
            <person name="Shigenobu S."/>
            <person name="Kawaguchi M."/>
        </authorList>
    </citation>
    <scope>NUCLEOTIDE SEQUENCE</scope>
    <source>
        <strain evidence="2">HR1</strain>
    </source>
</reference>
<evidence type="ECO:0000313" key="3">
    <source>
        <dbReference type="Proteomes" id="UP000615446"/>
    </source>
</evidence>
<feature type="domain" description="Protein kinase" evidence="1">
    <location>
        <begin position="1"/>
        <end position="235"/>
    </location>
</feature>
<proteinExistence type="predicted"/>
<name>A0A8H3QMZ9_9GLOM</name>
<accession>A0A8H3QMZ9</accession>
<gene>
    <name evidence="2" type="ORF">RCL2_000977600</name>
</gene>
<organism evidence="2 3">
    <name type="scientific">Rhizophagus clarus</name>
    <dbReference type="NCBI Taxonomy" id="94130"/>
    <lineage>
        <taxon>Eukaryota</taxon>
        <taxon>Fungi</taxon>
        <taxon>Fungi incertae sedis</taxon>
        <taxon>Mucoromycota</taxon>
        <taxon>Glomeromycotina</taxon>
        <taxon>Glomeromycetes</taxon>
        <taxon>Glomerales</taxon>
        <taxon>Glomeraceae</taxon>
        <taxon>Rhizophagus</taxon>
    </lineage>
</organism>
<dbReference type="GO" id="GO:0004672">
    <property type="term" value="F:protein kinase activity"/>
    <property type="evidence" value="ECO:0007669"/>
    <property type="project" value="InterPro"/>
</dbReference>
<keyword evidence="2" id="KW-0808">Transferase</keyword>
<dbReference type="PROSITE" id="PS50011">
    <property type="entry name" value="PROTEIN_KINASE_DOM"/>
    <property type="match status" value="1"/>
</dbReference>